<dbReference type="Gene3D" id="1.10.10.60">
    <property type="entry name" value="Homeodomain-like"/>
    <property type="match status" value="1"/>
</dbReference>
<feature type="compositionally biased region" description="Acidic residues" evidence="5">
    <location>
        <begin position="16"/>
        <end position="37"/>
    </location>
</feature>
<evidence type="ECO:0000313" key="9">
    <source>
        <dbReference type="EMBL" id="KAF2101428.1"/>
    </source>
</evidence>
<gene>
    <name evidence="9" type="ORF">NA57DRAFT_16768</name>
</gene>
<keyword evidence="3" id="KW-0804">Transcription</keyword>
<feature type="compositionally biased region" description="Polar residues" evidence="5">
    <location>
        <begin position="59"/>
        <end position="72"/>
    </location>
</feature>
<dbReference type="GO" id="GO:0042393">
    <property type="term" value="F:histone binding"/>
    <property type="evidence" value="ECO:0007669"/>
    <property type="project" value="TreeGrafter"/>
</dbReference>
<feature type="non-terminal residue" evidence="9">
    <location>
        <position position="1"/>
    </location>
</feature>
<keyword evidence="2" id="KW-0238">DNA-binding</keyword>
<dbReference type="FunFam" id="1.10.10.10:FF:000020">
    <property type="entry name" value="SWI/SNF complex subunit SMARCC2 isoform c"/>
    <property type="match status" value="1"/>
</dbReference>
<dbReference type="EMBL" id="ML978123">
    <property type="protein sequence ID" value="KAF2101428.1"/>
    <property type="molecule type" value="Genomic_DNA"/>
</dbReference>
<feature type="region of interest" description="Disordered" evidence="5">
    <location>
        <begin position="245"/>
        <end position="281"/>
    </location>
</feature>
<dbReference type="GO" id="GO:0003677">
    <property type="term" value="F:DNA binding"/>
    <property type="evidence" value="ECO:0007669"/>
    <property type="project" value="UniProtKB-KW"/>
</dbReference>
<keyword evidence="10" id="KW-1185">Reference proteome</keyword>
<dbReference type="OrthoDB" id="118550at2759"/>
<feature type="compositionally biased region" description="Low complexity" evidence="5">
    <location>
        <begin position="519"/>
        <end position="529"/>
    </location>
</feature>
<dbReference type="PROSITE" id="PS50090">
    <property type="entry name" value="MYB_LIKE"/>
    <property type="match status" value="1"/>
</dbReference>
<dbReference type="GO" id="GO:0045893">
    <property type="term" value="P:positive regulation of DNA-templated transcription"/>
    <property type="evidence" value="ECO:0007669"/>
    <property type="project" value="TreeGrafter"/>
</dbReference>
<feature type="domain" description="Myb-like" evidence="6">
    <location>
        <begin position="361"/>
        <end position="407"/>
    </location>
</feature>
<dbReference type="InterPro" id="IPR009057">
    <property type="entry name" value="Homeodomain-like_sf"/>
</dbReference>
<dbReference type="PANTHER" id="PTHR12802">
    <property type="entry name" value="SWI/SNF COMPLEX-RELATED"/>
    <property type="match status" value="1"/>
</dbReference>
<dbReference type="InterPro" id="IPR036388">
    <property type="entry name" value="WH-like_DNA-bd_sf"/>
</dbReference>
<dbReference type="InterPro" id="IPR001005">
    <property type="entry name" value="SANT/Myb"/>
</dbReference>
<dbReference type="GO" id="GO:0016514">
    <property type="term" value="C:SWI/SNF complex"/>
    <property type="evidence" value="ECO:0007669"/>
    <property type="project" value="TreeGrafter"/>
</dbReference>
<dbReference type="Pfam" id="PF04433">
    <property type="entry name" value="SWIRM"/>
    <property type="match status" value="1"/>
</dbReference>
<dbReference type="AlphaFoldDB" id="A0A9P4M8B2"/>
<dbReference type="InterPro" id="IPR032451">
    <property type="entry name" value="SMARCC_C"/>
</dbReference>
<evidence type="ECO:0000259" key="7">
    <source>
        <dbReference type="PROSITE" id="PS50934"/>
    </source>
</evidence>
<evidence type="ECO:0000256" key="2">
    <source>
        <dbReference type="ARBA" id="ARBA00023125"/>
    </source>
</evidence>
<feature type="domain" description="SANT" evidence="8">
    <location>
        <begin position="360"/>
        <end position="411"/>
    </location>
</feature>
<sequence length="641" mass="70244">SDNPLDAPEGPRPDAEDAEAVEDEEMGDAADAADGEEDTKKEMDGDKDGAEGIDAPADGQQTQTKSSLESQARSHLIAQTHAIILPSYSTWFDMHQIHNLERKALPEFFNSRNRSKTPAIYKDYRDFMINTYRLNPTEYLTVTACRRNLAGDVCAIMRVHAFLEQWGLINYQVDPDTRPSTIGPPFTGHFRIVADTPRGLQPLQPAPGSTSTSGKAHATTERLASAAPPIKSDLNLEIRRNVYDTNGKDVTPAEVKDKPSADGEGSGANRTPAADGSTKSLEDALKEPGKQYHCYSCGIDCSRVRYHNSKAPPHSAQGKTGAMSKWDLCPNCFMEGRFPASTTASDYTKLENEKYSALPDREAPWSDAETLLLLEGLELFDDSWNDVSDHVGTRTREECILKFLQLEIEDKYLEPEPAPELNGNGRIPFTQSDNPVLSVMSFLAGLAEPNVTAAAAGKSVEEMKKTLRERLEKANTTGKGKGKATEDDSADKPAESTEESAAAEKPSEVKNEDSMDVDQPAAAASPQPAEDNAVAIADPKKTGANPQVTVPLALSAARASALASHEERHLTRLVSAATNLQLQKLDLKLQQFSELESLLSAERRDLERRRQQLFLDRLAFQKRMRSVEDTFNRACSLSPNE</sequence>
<dbReference type="InterPro" id="IPR017884">
    <property type="entry name" value="SANT_dom"/>
</dbReference>
<feature type="region of interest" description="Disordered" evidence="5">
    <location>
        <begin position="198"/>
        <end position="228"/>
    </location>
</feature>
<feature type="region of interest" description="Disordered" evidence="5">
    <location>
        <begin position="472"/>
        <end position="530"/>
    </location>
</feature>
<feature type="non-terminal residue" evidence="9">
    <location>
        <position position="641"/>
    </location>
</feature>
<dbReference type="PROSITE" id="PS50934">
    <property type="entry name" value="SWIRM"/>
    <property type="match status" value="1"/>
</dbReference>
<dbReference type="CDD" id="cd02336">
    <property type="entry name" value="ZZ_RSC8"/>
    <property type="match status" value="1"/>
</dbReference>
<name>A0A9P4M8B2_9PEZI</name>
<dbReference type="Pfam" id="PF00249">
    <property type="entry name" value="Myb_DNA-binding"/>
    <property type="match status" value="1"/>
</dbReference>
<dbReference type="InterPro" id="IPR007526">
    <property type="entry name" value="SWIRM"/>
</dbReference>
<dbReference type="PROSITE" id="PS51293">
    <property type="entry name" value="SANT"/>
    <property type="match status" value="1"/>
</dbReference>
<keyword evidence="1" id="KW-0805">Transcription regulation</keyword>
<dbReference type="PANTHER" id="PTHR12802:SF41">
    <property type="entry name" value="BRAHMA ASSOCIATED PROTEIN 155 KDA"/>
    <property type="match status" value="1"/>
</dbReference>
<keyword evidence="4" id="KW-0539">Nucleus</keyword>
<proteinExistence type="predicted"/>
<evidence type="ECO:0000256" key="4">
    <source>
        <dbReference type="ARBA" id="ARBA00023242"/>
    </source>
</evidence>
<dbReference type="Gene3D" id="1.10.10.10">
    <property type="entry name" value="Winged helix-like DNA-binding domain superfamily/Winged helix DNA-binding domain"/>
    <property type="match status" value="1"/>
</dbReference>
<dbReference type="SUPFAM" id="SSF46689">
    <property type="entry name" value="Homeodomain-like"/>
    <property type="match status" value="2"/>
</dbReference>
<feature type="compositionally biased region" description="Basic and acidic residues" evidence="5">
    <location>
        <begin position="483"/>
        <end position="495"/>
    </location>
</feature>
<dbReference type="CDD" id="cd00167">
    <property type="entry name" value="SANT"/>
    <property type="match status" value="1"/>
</dbReference>
<evidence type="ECO:0000256" key="5">
    <source>
        <dbReference type="SAM" id="MobiDB-lite"/>
    </source>
</evidence>
<feature type="domain" description="SWIRM" evidence="7">
    <location>
        <begin position="83"/>
        <end position="180"/>
    </location>
</feature>
<evidence type="ECO:0000256" key="3">
    <source>
        <dbReference type="ARBA" id="ARBA00023163"/>
    </source>
</evidence>
<feature type="region of interest" description="Disordered" evidence="5">
    <location>
        <begin position="1"/>
        <end position="72"/>
    </location>
</feature>
<reference evidence="9" key="1">
    <citation type="journal article" date="2020" name="Stud. Mycol.">
        <title>101 Dothideomycetes genomes: a test case for predicting lifestyles and emergence of pathogens.</title>
        <authorList>
            <person name="Haridas S."/>
            <person name="Albert R."/>
            <person name="Binder M."/>
            <person name="Bloem J."/>
            <person name="Labutti K."/>
            <person name="Salamov A."/>
            <person name="Andreopoulos B."/>
            <person name="Baker S."/>
            <person name="Barry K."/>
            <person name="Bills G."/>
            <person name="Bluhm B."/>
            <person name="Cannon C."/>
            <person name="Castanera R."/>
            <person name="Culley D."/>
            <person name="Daum C."/>
            <person name="Ezra D."/>
            <person name="Gonzalez J."/>
            <person name="Henrissat B."/>
            <person name="Kuo A."/>
            <person name="Liang C."/>
            <person name="Lipzen A."/>
            <person name="Lutzoni F."/>
            <person name="Magnuson J."/>
            <person name="Mondo S."/>
            <person name="Nolan M."/>
            <person name="Ohm R."/>
            <person name="Pangilinan J."/>
            <person name="Park H.-J."/>
            <person name="Ramirez L."/>
            <person name="Alfaro M."/>
            <person name="Sun H."/>
            <person name="Tritt A."/>
            <person name="Yoshinaga Y."/>
            <person name="Zwiers L.-H."/>
            <person name="Turgeon B."/>
            <person name="Goodwin S."/>
            <person name="Spatafora J."/>
            <person name="Crous P."/>
            <person name="Grigoriev I."/>
        </authorList>
    </citation>
    <scope>NUCLEOTIDE SEQUENCE</scope>
    <source>
        <strain evidence="9">CBS 133067</strain>
    </source>
</reference>
<dbReference type="InterPro" id="IPR041984">
    <property type="entry name" value="Rsc8/Ssr1/Ssr2_ZZ"/>
</dbReference>
<evidence type="ECO:0000259" key="6">
    <source>
        <dbReference type="PROSITE" id="PS50090"/>
    </source>
</evidence>
<comment type="caution">
    <text evidence="9">The sequence shown here is derived from an EMBL/GenBank/DDBJ whole genome shotgun (WGS) entry which is preliminary data.</text>
</comment>
<organism evidence="9 10">
    <name type="scientific">Rhizodiscina lignyota</name>
    <dbReference type="NCBI Taxonomy" id="1504668"/>
    <lineage>
        <taxon>Eukaryota</taxon>
        <taxon>Fungi</taxon>
        <taxon>Dikarya</taxon>
        <taxon>Ascomycota</taxon>
        <taxon>Pezizomycotina</taxon>
        <taxon>Dothideomycetes</taxon>
        <taxon>Pleosporomycetidae</taxon>
        <taxon>Aulographales</taxon>
        <taxon>Rhizodiscinaceae</taxon>
        <taxon>Rhizodiscina</taxon>
    </lineage>
</organism>
<protein>
    <submittedName>
        <fullName evidence="9">SWIRM-domain-containing protein</fullName>
    </submittedName>
</protein>
<accession>A0A9P4M8B2</accession>
<evidence type="ECO:0000259" key="8">
    <source>
        <dbReference type="PROSITE" id="PS51293"/>
    </source>
</evidence>
<dbReference type="SMART" id="SM00717">
    <property type="entry name" value="SANT"/>
    <property type="match status" value="1"/>
</dbReference>
<dbReference type="Proteomes" id="UP000799772">
    <property type="component" value="Unassembled WGS sequence"/>
</dbReference>
<feature type="compositionally biased region" description="Basic and acidic residues" evidence="5">
    <location>
        <begin position="38"/>
        <end position="50"/>
    </location>
</feature>
<evidence type="ECO:0000313" key="10">
    <source>
        <dbReference type="Proteomes" id="UP000799772"/>
    </source>
</evidence>
<evidence type="ECO:0000256" key="1">
    <source>
        <dbReference type="ARBA" id="ARBA00023015"/>
    </source>
</evidence>
<dbReference type="Pfam" id="PF16495">
    <property type="entry name" value="SWIRM-assoc_1"/>
    <property type="match status" value="1"/>
</dbReference>
<dbReference type="GO" id="GO:0006338">
    <property type="term" value="P:chromatin remodeling"/>
    <property type="evidence" value="ECO:0007669"/>
    <property type="project" value="UniProtKB-ARBA"/>
</dbReference>
<dbReference type="FunFam" id="1.10.10.60:FF:000014">
    <property type="entry name" value="SWI/SNF complex subunit SMARCC2 isoform C"/>
    <property type="match status" value="1"/>
</dbReference>